<gene>
    <name evidence="2" type="ORF">DI533_21160</name>
</gene>
<evidence type="ECO:0000313" key="3">
    <source>
        <dbReference type="Proteomes" id="UP000248975"/>
    </source>
</evidence>
<accession>A0A2W5TVV9</accession>
<name>A0A2W5TVV9_CERSP</name>
<dbReference type="Proteomes" id="UP000248975">
    <property type="component" value="Unassembled WGS sequence"/>
</dbReference>
<protein>
    <submittedName>
        <fullName evidence="2">Uncharacterized protein</fullName>
    </submittedName>
</protein>
<organism evidence="2 3">
    <name type="scientific">Cereibacter sphaeroides</name>
    <name type="common">Rhodobacter sphaeroides</name>
    <dbReference type="NCBI Taxonomy" id="1063"/>
    <lineage>
        <taxon>Bacteria</taxon>
        <taxon>Pseudomonadati</taxon>
        <taxon>Pseudomonadota</taxon>
        <taxon>Alphaproteobacteria</taxon>
        <taxon>Rhodobacterales</taxon>
        <taxon>Paracoccaceae</taxon>
        <taxon>Cereibacter</taxon>
    </lineage>
</organism>
<feature type="transmembrane region" description="Helical" evidence="1">
    <location>
        <begin position="27"/>
        <end position="51"/>
    </location>
</feature>
<keyword evidence="1" id="KW-1133">Transmembrane helix</keyword>
<keyword evidence="1" id="KW-0472">Membrane</keyword>
<dbReference type="AlphaFoldDB" id="A0A2W5TVV9"/>
<evidence type="ECO:0000256" key="1">
    <source>
        <dbReference type="SAM" id="Phobius"/>
    </source>
</evidence>
<reference evidence="2 3" key="1">
    <citation type="submission" date="2017-08" db="EMBL/GenBank/DDBJ databases">
        <title>Infants hospitalized years apart are colonized by the same room-sourced microbial strains.</title>
        <authorList>
            <person name="Brooks B."/>
            <person name="Olm M.R."/>
            <person name="Firek B.A."/>
            <person name="Baker R."/>
            <person name="Thomas B.C."/>
            <person name="Morowitz M.J."/>
            <person name="Banfield J.F."/>
        </authorList>
    </citation>
    <scope>NUCLEOTIDE SEQUENCE [LARGE SCALE GENOMIC DNA]</scope>
    <source>
        <strain evidence="2">S2_003_000_R2_11</strain>
    </source>
</reference>
<evidence type="ECO:0000313" key="2">
    <source>
        <dbReference type="EMBL" id="PZQ94893.1"/>
    </source>
</evidence>
<proteinExistence type="predicted"/>
<sequence>MFLGPLLLGSFAGYVAAGLALVLGLAFWLAALTLVATGMTATGFLLALLVLRNPLAQHPGMLHAAL</sequence>
<keyword evidence="1" id="KW-0812">Transmembrane</keyword>
<comment type="caution">
    <text evidence="2">The sequence shown here is derived from an EMBL/GenBank/DDBJ whole genome shotgun (WGS) entry which is preliminary data.</text>
</comment>
<dbReference type="EMBL" id="QFQS01000012">
    <property type="protein sequence ID" value="PZQ94893.1"/>
    <property type="molecule type" value="Genomic_DNA"/>
</dbReference>